<protein>
    <submittedName>
        <fullName evidence="2">Uncharacterized protein</fullName>
    </submittedName>
</protein>
<name>A0A239F665_9ACTN</name>
<feature type="signal peptide" evidence="1">
    <location>
        <begin position="1"/>
        <end position="37"/>
    </location>
</feature>
<organism evidence="2 3">
    <name type="scientific">Actinoplanes regularis</name>
    <dbReference type="NCBI Taxonomy" id="52697"/>
    <lineage>
        <taxon>Bacteria</taxon>
        <taxon>Bacillati</taxon>
        <taxon>Actinomycetota</taxon>
        <taxon>Actinomycetes</taxon>
        <taxon>Micromonosporales</taxon>
        <taxon>Micromonosporaceae</taxon>
        <taxon>Actinoplanes</taxon>
    </lineage>
</organism>
<feature type="chain" id="PRO_5013189919" evidence="1">
    <location>
        <begin position="38"/>
        <end position="160"/>
    </location>
</feature>
<keyword evidence="3" id="KW-1185">Reference proteome</keyword>
<evidence type="ECO:0000313" key="3">
    <source>
        <dbReference type="Proteomes" id="UP000198415"/>
    </source>
</evidence>
<sequence length="160" mass="17095">MRYTLRPNTRSGRFGAAAGTALGLAVALLAPGAPASAAPATTAPLIQFAPDWTTTVEGVITANGTVVVDYDPARLPTCRARYAGGDAWSINVEYRIDGGPLQRQPVTQLNSDRRQVKVPASLPVPAEARELELWFVSGDRTGCREYDSQYGANYRFPVAG</sequence>
<gene>
    <name evidence="2" type="ORF">SAMN06264365_117103</name>
</gene>
<dbReference type="RefSeq" id="WP_089297193.1">
    <property type="nucleotide sequence ID" value="NZ_BOMU01000082.1"/>
</dbReference>
<keyword evidence="1" id="KW-0732">Signal</keyword>
<dbReference type="Pfam" id="PF19714">
    <property type="entry name" value="DUF6209"/>
    <property type="match status" value="1"/>
</dbReference>
<dbReference type="OrthoDB" id="3286134at2"/>
<evidence type="ECO:0000313" key="2">
    <source>
        <dbReference type="EMBL" id="SNS52287.1"/>
    </source>
</evidence>
<evidence type="ECO:0000256" key="1">
    <source>
        <dbReference type="SAM" id="SignalP"/>
    </source>
</evidence>
<reference evidence="2 3" key="1">
    <citation type="submission" date="2017-06" db="EMBL/GenBank/DDBJ databases">
        <authorList>
            <person name="Kim H.J."/>
            <person name="Triplett B.A."/>
        </authorList>
    </citation>
    <scope>NUCLEOTIDE SEQUENCE [LARGE SCALE GENOMIC DNA]</scope>
    <source>
        <strain evidence="2 3">DSM 43151</strain>
    </source>
</reference>
<dbReference type="EMBL" id="FZNR01000017">
    <property type="protein sequence ID" value="SNS52287.1"/>
    <property type="molecule type" value="Genomic_DNA"/>
</dbReference>
<dbReference type="AlphaFoldDB" id="A0A239F665"/>
<proteinExistence type="predicted"/>
<accession>A0A239F665</accession>
<dbReference type="InterPro" id="IPR046181">
    <property type="entry name" value="DUF6209"/>
</dbReference>
<dbReference type="Proteomes" id="UP000198415">
    <property type="component" value="Unassembled WGS sequence"/>
</dbReference>